<reference evidence="4" key="2">
    <citation type="journal article" date="2014" name="Genetics">
        <title>Maintaining two mating types: Structure of the mating type locus and its role in heterokaryosis in Podospora anserina.</title>
        <authorList>
            <person name="Grognet P."/>
            <person name="Bidard F."/>
            <person name="Kuchly C."/>
            <person name="Tong L.C.H."/>
            <person name="Coppin E."/>
            <person name="Benkhali J.A."/>
            <person name="Couloux A."/>
            <person name="Wincker P."/>
            <person name="Debuchy R."/>
            <person name="Silar P."/>
        </authorList>
    </citation>
    <scope>GENOME REANNOTATION</scope>
    <source>
        <strain evidence="4">S / ATCC MYA-4624 / DSM 980 / FGSC 10383</strain>
    </source>
</reference>
<keyword evidence="4" id="KW-1185">Reference proteome</keyword>
<name>A0A090CFJ7_PODAN</name>
<dbReference type="InterPro" id="IPR012466">
    <property type="entry name" value="NECAP_PHear"/>
</dbReference>
<dbReference type="EMBL" id="FO904938">
    <property type="protein sequence ID" value="CDP26846.1"/>
    <property type="molecule type" value="Genomic_DNA"/>
</dbReference>
<dbReference type="InParanoid" id="A0A090CFJ7"/>
<evidence type="ECO:0000313" key="4">
    <source>
        <dbReference type="Proteomes" id="UP000001197"/>
    </source>
</evidence>
<evidence type="ECO:0000256" key="1">
    <source>
        <dbReference type="SAM" id="MobiDB-lite"/>
    </source>
</evidence>
<organism evidence="3 4">
    <name type="scientific">Podospora anserina (strain S / ATCC MYA-4624 / DSM 980 / FGSC 10383)</name>
    <name type="common">Pleurage anserina</name>
    <dbReference type="NCBI Taxonomy" id="515849"/>
    <lineage>
        <taxon>Eukaryota</taxon>
        <taxon>Fungi</taxon>
        <taxon>Dikarya</taxon>
        <taxon>Ascomycota</taxon>
        <taxon>Pezizomycotina</taxon>
        <taxon>Sordariomycetes</taxon>
        <taxon>Sordariomycetidae</taxon>
        <taxon>Sordariales</taxon>
        <taxon>Podosporaceae</taxon>
        <taxon>Podospora</taxon>
        <taxon>Podospora anserina</taxon>
    </lineage>
</organism>
<dbReference type="STRING" id="515849.A0A090CFJ7"/>
<dbReference type="GO" id="GO:0030125">
    <property type="term" value="C:clathrin vesicle coat"/>
    <property type="evidence" value="ECO:0007669"/>
    <property type="project" value="TreeGrafter"/>
</dbReference>
<feature type="compositionally biased region" description="Pro residues" evidence="1">
    <location>
        <begin position="36"/>
        <end position="52"/>
    </location>
</feature>
<feature type="region of interest" description="Disordered" evidence="1">
    <location>
        <begin position="214"/>
        <end position="326"/>
    </location>
</feature>
<evidence type="ECO:0000259" key="2">
    <source>
        <dbReference type="Pfam" id="PF07933"/>
    </source>
</evidence>
<reference evidence="3 4" key="1">
    <citation type="journal article" date="2008" name="Genome Biol.">
        <title>The genome sequence of the model ascomycete fungus Podospora anserina.</title>
        <authorList>
            <person name="Espagne E."/>
            <person name="Lespinet O."/>
            <person name="Malagnac F."/>
            <person name="Da Silva C."/>
            <person name="Jaillon O."/>
            <person name="Porcel B.M."/>
            <person name="Couloux A."/>
            <person name="Aury J.-M."/>
            <person name="Segurens B."/>
            <person name="Poulain J."/>
            <person name="Anthouard V."/>
            <person name="Grossetete S."/>
            <person name="Khalili H."/>
            <person name="Coppin E."/>
            <person name="Dequard-Chablat M."/>
            <person name="Picard M."/>
            <person name="Contamine V."/>
            <person name="Arnaise S."/>
            <person name="Bourdais A."/>
            <person name="Berteaux-Lecellier V."/>
            <person name="Gautheret D."/>
            <person name="de Vries R.P."/>
            <person name="Battaglia E."/>
            <person name="Coutinho P.M."/>
            <person name="Danchin E.G.J."/>
            <person name="Henrissat B."/>
            <person name="El Khoury R."/>
            <person name="Sainsard-Chanet A."/>
            <person name="Boivin A."/>
            <person name="Pinan-Lucarre B."/>
            <person name="Sellem C.H."/>
            <person name="Debuchy R."/>
            <person name="Wincker P."/>
            <person name="Weissenbach J."/>
            <person name="Silar P."/>
        </authorList>
    </citation>
    <scope>NUCLEOTIDE SEQUENCE [LARGE SCALE GENOMIC DNA]</scope>
    <source>
        <strain evidence="4">S / ATCC MYA-4624 / DSM 980 / FGSC 10383</strain>
    </source>
</reference>
<proteinExistence type="predicted"/>
<feature type="compositionally biased region" description="Basic and acidic residues" evidence="1">
    <location>
        <begin position="223"/>
        <end position="243"/>
    </location>
</feature>
<dbReference type="PANTHER" id="PTHR12847:SF9">
    <property type="entry name" value="NECAP-LIKE PROTEIN CG9132"/>
    <property type="match status" value="1"/>
</dbReference>
<feature type="domain" description="NECAP PHear" evidence="2">
    <location>
        <begin position="82"/>
        <end position="250"/>
    </location>
</feature>
<dbReference type="Pfam" id="PF07933">
    <property type="entry name" value="DUF1681"/>
    <property type="match status" value="1"/>
</dbReference>
<dbReference type="GO" id="GO:0006897">
    <property type="term" value="P:endocytosis"/>
    <property type="evidence" value="ECO:0007669"/>
    <property type="project" value="InterPro"/>
</dbReference>
<protein>
    <recommendedName>
        <fullName evidence="2">NECAP PHear domain-containing protein</fullName>
    </recommendedName>
</protein>
<sequence>MCMGRKLPQPASDPGSRLHKQGPCFRCLLTPSHPIWTPPPPSTPPPANPSPQTPSSESSVRLIPPLPLPFNPPPANFIPVDITPKVHIYTLPPSSPSSSTYLASSWTSLPQNPIFTSRLRILETSLSPETTELKVDILLESTTSSSDNNGQPQLFAAAPYTTPAIVTPCSDSSRFFALRVSDPGTGKKATLGVGFEERSDAFDFNLALQECGKSLGFGGQQQPEREKKEKTEEKKDWSLKEGETITINLGGKFGRRNQGQGGEKKEEEEGGGGKSLNSFALPPPPGNGGGGFSLPPPPPSASEARRQKRLSAQQMGFDDGVNGEFA</sequence>
<accession>A0A090CFJ7</accession>
<feature type="region of interest" description="Disordered" evidence="1">
    <location>
        <begin position="1"/>
        <end position="23"/>
    </location>
</feature>
<feature type="region of interest" description="Disordered" evidence="1">
    <location>
        <begin position="35"/>
        <end position="64"/>
    </location>
</feature>
<dbReference type="SUPFAM" id="SSF50729">
    <property type="entry name" value="PH domain-like"/>
    <property type="match status" value="1"/>
</dbReference>
<dbReference type="Gene3D" id="2.30.29.30">
    <property type="entry name" value="Pleckstrin-homology domain (PH domain)/Phosphotyrosine-binding domain (PTB)"/>
    <property type="match status" value="1"/>
</dbReference>
<dbReference type="Proteomes" id="UP000001197">
    <property type="component" value="Chromosome 3"/>
</dbReference>
<dbReference type="InterPro" id="IPR011993">
    <property type="entry name" value="PH-like_dom_sf"/>
</dbReference>
<dbReference type="AlphaFoldDB" id="A0A090CFJ7"/>
<dbReference type="PANTHER" id="PTHR12847">
    <property type="entry name" value="ATP-BINDING CASSETTE ABC TRANSPORTER-RELATED"/>
    <property type="match status" value="1"/>
</dbReference>
<evidence type="ECO:0000313" key="3">
    <source>
        <dbReference type="EMBL" id="CDP26846.1"/>
    </source>
</evidence>